<evidence type="ECO:0000256" key="13">
    <source>
        <dbReference type="ARBA" id="ARBA00031609"/>
    </source>
</evidence>
<keyword evidence="17" id="KW-1185">Reference proteome</keyword>
<dbReference type="GO" id="GO:0003723">
    <property type="term" value="F:RNA binding"/>
    <property type="evidence" value="ECO:0007669"/>
    <property type="project" value="UniProtKB-KW"/>
</dbReference>
<dbReference type="InterPro" id="IPR001737">
    <property type="entry name" value="KsgA/Erm"/>
</dbReference>
<name>A0A9Q0N3Z8_9DIPT</name>
<dbReference type="Proteomes" id="UP001151699">
    <property type="component" value="Chromosome B"/>
</dbReference>
<keyword evidence="3" id="KW-0698">rRNA processing</keyword>
<sequence length="447" mass="52005">GNKKRKITWREHCFYHIHHPRTHHNICFLFFECQNMSSLSCYYQNVRLFSLSKNAAEALSDETGHQTSVQSNDIRLPANTSENRQKKRLDYKKTSRAKNKIQYSLSNVSTAENIAKYLTDSLNEDTHIVEANPGRGFLTELLIENGLKHLHMFEGNRDYAIHLEESYSKVYPKRVKLKKFDIFSLGGVRFVDAVSGSRKMDELLADLPITKWQNGINFRLFGITQSTQFFNELISSIVYQNGILSLGRCELYIMLPPLLYMIFTSSAEASSFYYRPHSMLFQVFFEYELLDKFSRADIEPSVAKYSKLSRRSEILRKTDPESMYFMKIIPRKDLYQFFTTTQIQEFWHFIRRSCRSRATPVIPHLESIIPSCGGYLLLNFNTKPSVTPTPIRINNSCQAPPFTNPSMTLSNEDFYNKLNTFTKFGDLQPSELLTLFYEFSNLPDYAT</sequence>
<keyword evidence="8" id="KW-0809">Transit peptide</keyword>
<evidence type="ECO:0000256" key="5">
    <source>
        <dbReference type="ARBA" id="ARBA00022679"/>
    </source>
</evidence>
<evidence type="ECO:0000256" key="14">
    <source>
        <dbReference type="ARBA" id="ARBA00032796"/>
    </source>
</evidence>
<evidence type="ECO:0000256" key="11">
    <source>
        <dbReference type="ARBA" id="ARBA00023163"/>
    </source>
</evidence>
<keyword evidence="10" id="KW-0496">Mitochondrion</keyword>
<reference evidence="16" key="1">
    <citation type="submission" date="2022-07" db="EMBL/GenBank/DDBJ databases">
        <authorList>
            <person name="Trinca V."/>
            <person name="Uliana J.V.C."/>
            <person name="Torres T.T."/>
            <person name="Ward R.J."/>
            <person name="Monesi N."/>
        </authorList>
    </citation>
    <scope>NUCLEOTIDE SEQUENCE</scope>
    <source>
        <strain evidence="16">HSMRA1968</strain>
        <tissue evidence="16">Whole embryos</tissue>
    </source>
</reference>
<comment type="subcellular location">
    <subcellularLocation>
        <location evidence="1">Mitochondrion</location>
    </subcellularLocation>
</comment>
<evidence type="ECO:0000256" key="4">
    <source>
        <dbReference type="ARBA" id="ARBA00022603"/>
    </source>
</evidence>
<evidence type="ECO:0000256" key="2">
    <source>
        <dbReference type="ARBA" id="ARBA00018369"/>
    </source>
</evidence>
<protein>
    <recommendedName>
        <fullName evidence="2">Dimethyladenosine transferase 2, mitochondrial</fullName>
    </recommendedName>
    <alternativeName>
        <fullName evidence="12">Mitochondrial 12S rRNA dimethylase 2</fullName>
    </alternativeName>
    <alternativeName>
        <fullName evidence="13">Mitochondrial transcription factor B2</fullName>
    </alternativeName>
    <alternativeName>
        <fullName evidence="14">S-adenosylmethionine-6-N', N'-adenosyl(rRNA) dimethyltransferase 2</fullName>
    </alternativeName>
</protein>
<organism evidence="16 17">
    <name type="scientific">Pseudolycoriella hygida</name>
    <dbReference type="NCBI Taxonomy" id="35572"/>
    <lineage>
        <taxon>Eukaryota</taxon>
        <taxon>Metazoa</taxon>
        <taxon>Ecdysozoa</taxon>
        <taxon>Arthropoda</taxon>
        <taxon>Hexapoda</taxon>
        <taxon>Insecta</taxon>
        <taxon>Pterygota</taxon>
        <taxon>Neoptera</taxon>
        <taxon>Endopterygota</taxon>
        <taxon>Diptera</taxon>
        <taxon>Nematocera</taxon>
        <taxon>Sciaroidea</taxon>
        <taxon>Sciaridae</taxon>
        <taxon>Pseudolycoriella</taxon>
    </lineage>
</organism>
<evidence type="ECO:0000256" key="1">
    <source>
        <dbReference type="ARBA" id="ARBA00004173"/>
    </source>
</evidence>
<gene>
    <name evidence="16" type="primary">mtTFB2</name>
    <name evidence="16" type="ORF">Bhyg_08129</name>
</gene>
<evidence type="ECO:0000256" key="9">
    <source>
        <dbReference type="ARBA" id="ARBA00023015"/>
    </source>
</evidence>
<evidence type="ECO:0000256" key="12">
    <source>
        <dbReference type="ARBA" id="ARBA00029708"/>
    </source>
</evidence>
<keyword evidence="6" id="KW-0949">S-adenosyl-L-methionine</keyword>
<proteinExistence type="predicted"/>
<dbReference type="Gene3D" id="3.40.50.150">
    <property type="entry name" value="Vaccinia Virus protein VP39"/>
    <property type="match status" value="1"/>
</dbReference>
<keyword evidence="4" id="KW-0489">Methyltransferase</keyword>
<evidence type="ECO:0000256" key="8">
    <source>
        <dbReference type="ARBA" id="ARBA00022946"/>
    </source>
</evidence>
<feature type="non-terminal residue" evidence="16">
    <location>
        <position position="447"/>
    </location>
</feature>
<evidence type="ECO:0000313" key="16">
    <source>
        <dbReference type="EMBL" id="KAJ6643173.1"/>
    </source>
</evidence>
<evidence type="ECO:0000256" key="6">
    <source>
        <dbReference type="ARBA" id="ARBA00022691"/>
    </source>
</evidence>
<dbReference type="InterPro" id="IPR029063">
    <property type="entry name" value="SAM-dependent_MTases_sf"/>
</dbReference>
<feature type="compositionally biased region" description="Polar residues" evidence="15">
    <location>
        <begin position="65"/>
        <end position="82"/>
    </location>
</feature>
<dbReference type="GO" id="GO:0000179">
    <property type="term" value="F:rRNA (adenine-N6,N6-)-dimethyltransferase activity"/>
    <property type="evidence" value="ECO:0007669"/>
    <property type="project" value="TreeGrafter"/>
</dbReference>
<dbReference type="GO" id="GO:0005759">
    <property type="term" value="C:mitochondrial matrix"/>
    <property type="evidence" value="ECO:0007669"/>
    <property type="project" value="TreeGrafter"/>
</dbReference>
<comment type="caution">
    <text evidence="16">The sequence shown here is derived from an EMBL/GenBank/DDBJ whole genome shotgun (WGS) entry which is preliminary data.</text>
</comment>
<keyword evidence="5 16" id="KW-0808">Transferase</keyword>
<keyword evidence="7" id="KW-0694">RNA-binding</keyword>
<accession>A0A9Q0N3Z8</accession>
<evidence type="ECO:0000256" key="15">
    <source>
        <dbReference type="SAM" id="MobiDB-lite"/>
    </source>
</evidence>
<evidence type="ECO:0000313" key="17">
    <source>
        <dbReference type="Proteomes" id="UP001151699"/>
    </source>
</evidence>
<feature type="non-terminal residue" evidence="16">
    <location>
        <position position="1"/>
    </location>
</feature>
<dbReference type="GO" id="GO:0034246">
    <property type="term" value="F:mitochondrial transcription factor activity"/>
    <property type="evidence" value="ECO:0007669"/>
    <property type="project" value="TreeGrafter"/>
</dbReference>
<dbReference type="PANTHER" id="PTHR11727">
    <property type="entry name" value="DIMETHYLADENOSINE TRANSFERASE"/>
    <property type="match status" value="1"/>
</dbReference>
<evidence type="ECO:0000256" key="3">
    <source>
        <dbReference type="ARBA" id="ARBA00022552"/>
    </source>
</evidence>
<keyword evidence="11" id="KW-0804">Transcription</keyword>
<dbReference type="AlphaFoldDB" id="A0A9Q0N3Z8"/>
<keyword evidence="9" id="KW-0805">Transcription regulation</keyword>
<dbReference type="EMBL" id="WJQU01000002">
    <property type="protein sequence ID" value="KAJ6643173.1"/>
    <property type="molecule type" value="Genomic_DNA"/>
</dbReference>
<evidence type="ECO:0000256" key="10">
    <source>
        <dbReference type="ARBA" id="ARBA00023128"/>
    </source>
</evidence>
<dbReference type="OrthoDB" id="9895503at2759"/>
<feature type="region of interest" description="Disordered" evidence="15">
    <location>
        <begin position="62"/>
        <end position="89"/>
    </location>
</feature>
<dbReference type="GO" id="GO:0006391">
    <property type="term" value="P:transcription initiation at mitochondrial promoter"/>
    <property type="evidence" value="ECO:0007669"/>
    <property type="project" value="TreeGrafter"/>
</dbReference>
<dbReference type="PANTHER" id="PTHR11727:SF13">
    <property type="entry name" value="DIMETHYLADENOSINE TRANSFERASE 2, MITOCHONDRIAL"/>
    <property type="match status" value="1"/>
</dbReference>
<dbReference type="SUPFAM" id="SSF53335">
    <property type="entry name" value="S-adenosyl-L-methionine-dependent methyltransferases"/>
    <property type="match status" value="1"/>
</dbReference>
<evidence type="ECO:0000256" key="7">
    <source>
        <dbReference type="ARBA" id="ARBA00022884"/>
    </source>
</evidence>